<dbReference type="AlphaFoldDB" id="A0A7I8XHI0"/>
<gene>
    <name evidence="2" type="ORF">BXYJ_LOCUS26</name>
</gene>
<dbReference type="Proteomes" id="UP000582659">
    <property type="component" value="Unassembled WGS sequence"/>
</dbReference>
<dbReference type="InterPro" id="IPR002601">
    <property type="entry name" value="C6_domain"/>
</dbReference>
<dbReference type="Pfam" id="PF01681">
    <property type="entry name" value="C6"/>
    <property type="match status" value="1"/>
</dbReference>
<dbReference type="Proteomes" id="UP000659654">
    <property type="component" value="Unassembled WGS sequence"/>
</dbReference>
<protein>
    <submittedName>
        <fullName evidence="2">(pine wood nematode) hypothetical protein</fullName>
    </submittedName>
</protein>
<evidence type="ECO:0000313" key="3">
    <source>
        <dbReference type="Proteomes" id="UP000659654"/>
    </source>
</evidence>
<organism evidence="2 3">
    <name type="scientific">Bursaphelenchus xylophilus</name>
    <name type="common">Pinewood nematode worm</name>
    <name type="synonym">Aphelenchoides xylophilus</name>
    <dbReference type="NCBI Taxonomy" id="6326"/>
    <lineage>
        <taxon>Eukaryota</taxon>
        <taxon>Metazoa</taxon>
        <taxon>Ecdysozoa</taxon>
        <taxon>Nematoda</taxon>
        <taxon>Chromadorea</taxon>
        <taxon>Rhabditida</taxon>
        <taxon>Tylenchina</taxon>
        <taxon>Tylenchomorpha</taxon>
        <taxon>Aphelenchoidea</taxon>
        <taxon>Aphelenchoididae</taxon>
        <taxon>Bursaphelenchus</taxon>
    </lineage>
</organism>
<evidence type="ECO:0000313" key="2">
    <source>
        <dbReference type="EMBL" id="CAD5207640.1"/>
    </source>
</evidence>
<dbReference type="EMBL" id="CAJFCV020000001">
    <property type="protein sequence ID" value="CAG9078866.1"/>
    <property type="molecule type" value="Genomic_DNA"/>
</dbReference>
<sequence length="172" mass="18565">MASPCTSTTTVQDPLICPYTCNTFDLGSPDFQTTVTTDFDTQCPVWSVYCYNNYFSGMTLYQVVAAIVLFNFHIGPTETCTSTSVNHIPPTPPTPMGCKSCPDEPFLRTTTITDNADGCNQLTIYCGMADQEISFNNGAIDATETGQITLQCGDGGWVYDGQVVTEATCTPP</sequence>
<comment type="caution">
    <text evidence="2">The sequence shown here is derived from an EMBL/GenBank/DDBJ whole genome shotgun (WGS) entry which is preliminary data.</text>
</comment>
<reference evidence="2" key="1">
    <citation type="submission" date="2020-09" db="EMBL/GenBank/DDBJ databases">
        <authorList>
            <person name="Kikuchi T."/>
        </authorList>
    </citation>
    <scope>NUCLEOTIDE SEQUENCE</scope>
    <source>
        <strain evidence="2">Ka4C1</strain>
    </source>
</reference>
<name>A0A7I8XHI0_BURXY</name>
<feature type="domain" description="C6" evidence="1">
    <location>
        <begin position="109"/>
        <end position="169"/>
    </location>
</feature>
<accession>A0A7I8XHI0</accession>
<dbReference type="EMBL" id="CAJFDI010000001">
    <property type="protein sequence ID" value="CAD5207640.1"/>
    <property type="molecule type" value="Genomic_DNA"/>
</dbReference>
<evidence type="ECO:0000259" key="1">
    <source>
        <dbReference type="Pfam" id="PF01681"/>
    </source>
</evidence>
<proteinExistence type="predicted"/>
<keyword evidence="3" id="KW-1185">Reference proteome</keyword>